<evidence type="ECO:0000259" key="6">
    <source>
        <dbReference type="Pfam" id="PF01555"/>
    </source>
</evidence>
<feature type="compositionally biased region" description="Basic and acidic residues" evidence="5">
    <location>
        <begin position="75"/>
        <end position="85"/>
    </location>
</feature>
<dbReference type="InterPro" id="IPR001091">
    <property type="entry name" value="RM_Methyltransferase"/>
</dbReference>
<evidence type="ECO:0000313" key="8">
    <source>
        <dbReference type="Proteomes" id="UP000053791"/>
    </source>
</evidence>
<sequence length="102" mass="11186">MHPTVKPIRLVMDALLDVTGPGNLVVDPFLGSGTTLLAAERTCRRCIGVEIEPAYVDLAIRRWQAMTGGQAIHAETGERFDDRAARTRAGQTPDEQHSPEDF</sequence>
<protein>
    <recommendedName>
        <fullName evidence="1">site-specific DNA-methyltransferase (adenine-specific)</fullName>
        <ecNumber evidence="1">2.1.1.72</ecNumber>
    </recommendedName>
</protein>
<comment type="caution">
    <text evidence="7">The sequence shown here is derived from an EMBL/GenBank/DDBJ whole genome shotgun (WGS) entry which is preliminary data.</text>
</comment>
<dbReference type="Pfam" id="PF01555">
    <property type="entry name" value="N6_N4_Mtase"/>
    <property type="match status" value="1"/>
</dbReference>
<dbReference type="Gene3D" id="3.40.50.150">
    <property type="entry name" value="Vaccinia Virus protein VP39"/>
    <property type="match status" value="1"/>
</dbReference>
<dbReference type="InterPro" id="IPR002941">
    <property type="entry name" value="DNA_methylase_N4/N6"/>
</dbReference>
<dbReference type="PRINTS" id="PR00508">
    <property type="entry name" value="S21N4MTFRASE"/>
</dbReference>
<dbReference type="InterPro" id="IPR029063">
    <property type="entry name" value="SAM-dependent_MTases_sf"/>
</dbReference>
<proteinExistence type="predicted"/>
<gene>
    <name evidence="7" type="ORF">AVO45_07695</name>
</gene>
<dbReference type="EMBL" id="LQBQ01000012">
    <property type="protein sequence ID" value="KUJ80899.1"/>
    <property type="molecule type" value="Genomic_DNA"/>
</dbReference>
<evidence type="ECO:0000256" key="2">
    <source>
        <dbReference type="ARBA" id="ARBA00022603"/>
    </source>
</evidence>
<dbReference type="GO" id="GO:0003677">
    <property type="term" value="F:DNA binding"/>
    <property type="evidence" value="ECO:0007669"/>
    <property type="project" value="InterPro"/>
</dbReference>
<feature type="domain" description="DNA methylase N-4/N-6" evidence="6">
    <location>
        <begin position="2"/>
        <end position="60"/>
    </location>
</feature>
<keyword evidence="3" id="KW-0808">Transferase</keyword>
<dbReference type="Proteomes" id="UP000053791">
    <property type="component" value="Unassembled WGS sequence"/>
</dbReference>
<evidence type="ECO:0000313" key="7">
    <source>
        <dbReference type="EMBL" id="KUJ80899.1"/>
    </source>
</evidence>
<dbReference type="GO" id="GO:0008170">
    <property type="term" value="F:N-methyltransferase activity"/>
    <property type="evidence" value="ECO:0007669"/>
    <property type="project" value="InterPro"/>
</dbReference>
<accession>A0A0X3TZ41</accession>
<dbReference type="STRING" id="1685379.AVO45_07695"/>
<feature type="region of interest" description="Disordered" evidence="5">
    <location>
        <begin position="73"/>
        <end position="102"/>
    </location>
</feature>
<comment type="catalytic activity">
    <reaction evidence="4">
        <text>a 2'-deoxyadenosine in DNA + S-adenosyl-L-methionine = an N(6)-methyl-2'-deoxyadenosine in DNA + S-adenosyl-L-homocysteine + H(+)</text>
        <dbReference type="Rhea" id="RHEA:15197"/>
        <dbReference type="Rhea" id="RHEA-COMP:12418"/>
        <dbReference type="Rhea" id="RHEA-COMP:12419"/>
        <dbReference type="ChEBI" id="CHEBI:15378"/>
        <dbReference type="ChEBI" id="CHEBI:57856"/>
        <dbReference type="ChEBI" id="CHEBI:59789"/>
        <dbReference type="ChEBI" id="CHEBI:90615"/>
        <dbReference type="ChEBI" id="CHEBI:90616"/>
        <dbReference type="EC" id="2.1.1.72"/>
    </reaction>
</comment>
<dbReference type="SUPFAM" id="SSF53335">
    <property type="entry name" value="S-adenosyl-L-methionine-dependent methyltransferases"/>
    <property type="match status" value="1"/>
</dbReference>
<keyword evidence="8" id="KW-1185">Reference proteome</keyword>
<dbReference type="GO" id="GO:0032259">
    <property type="term" value="P:methylation"/>
    <property type="evidence" value="ECO:0007669"/>
    <property type="project" value="UniProtKB-KW"/>
</dbReference>
<evidence type="ECO:0000256" key="1">
    <source>
        <dbReference type="ARBA" id="ARBA00011900"/>
    </source>
</evidence>
<name>A0A0X3TZ41_9RHOB</name>
<organism evidence="7 8">
    <name type="scientific">Ruegeria marisrubri</name>
    <dbReference type="NCBI Taxonomy" id="1685379"/>
    <lineage>
        <taxon>Bacteria</taxon>
        <taxon>Pseudomonadati</taxon>
        <taxon>Pseudomonadota</taxon>
        <taxon>Alphaproteobacteria</taxon>
        <taxon>Rhodobacterales</taxon>
        <taxon>Roseobacteraceae</taxon>
        <taxon>Ruegeria</taxon>
    </lineage>
</organism>
<evidence type="ECO:0000256" key="5">
    <source>
        <dbReference type="SAM" id="MobiDB-lite"/>
    </source>
</evidence>
<evidence type="ECO:0000256" key="3">
    <source>
        <dbReference type="ARBA" id="ARBA00022679"/>
    </source>
</evidence>
<keyword evidence="2" id="KW-0489">Methyltransferase</keyword>
<dbReference type="GO" id="GO:0009007">
    <property type="term" value="F:site-specific DNA-methyltransferase (adenine-specific) activity"/>
    <property type="evidence" value="ECO:0007669"/>
    <property type="project" value="UniProtKB-EC"/>
</dbReference>
<dbReference type="EC" id="2.1.1.72" evidence="1"/>
<dbReference type="AlphaFoldDB" id="A0A0X3TZ41"/>
<reference evidence="7 8" key="1">
    <citation type="submission" date="2015-12" db="EMBL/GenBank/DDBJ databases">
        <authorList>
            <person name="Shamseldin A."/>
            <person name="Moawad H."/>
            <person name="Abd El-Rahim W.M."/>
            <person name="Sadowsky M.J."/>
        </authorList>
    </citation>
    <scope>NUCLEOTIDE SEQUENCE [LARGE SCALE GENOMIC DNA]</scope>
    <source>
        <strain evidence="7 8">ZGT118</strain>
    </source>
</reference>
<evidence type="ECO:0000256" key="4">
    <source>
        <dbReference type="ARBA" id="ARBA00047942"/>
    </source>
</evidence>